<keyword evidence="2" id="KW-0378">Hydrolase</keyword>
<accession>A0ABX0PPK6</accession>
<gene>
    <name evidence="2" type="ORF">HBJ55_07365</name>
</gene>
<dbReference type="EMBL" id="JAAQTO010000017">
    <property type="protein sequence ID" value="NIC05239.1"/>
    <property type="molecule type" value="Genomic_DNA"/>
</dbReference>
<sequence>MKRLTKTEREQVRLKFGGRCAYCGEELGKRWHADHLEAVRRRHELYRDEKGRHQARVVGADFEERHVLDNMMPACAPCNISKAAYSLERWRDVLVGYVGALHRNNPTYRVAKKHGLIAETVKPVVFYFETLEGGK</sequence>
<keyword evidence="3" id="KW-1185">Reference proteome</keyword>
<keyword evidence="2" id="KW-0255">Endonuclease</keyword>
<dbReference type="Gene3D" id="1.10.30.50">
    <property type="match status" value="1"/>
</dbReference>
<name>A0ABX0PPK6_9GAMM</name>
<organism evidence="2 3">
    <name type="scientific">Billgrantia bachuensis</name>
    <dbReference type="NCBI Taxonomy" id="2717286"/>
    <lineage>
        <taxon>Bacteria</taxon>
        <taxon>Pseudomonadati</taxon>
        <taxon>Pseudomonadota</taxon>
        <taxon>Gammaproteobacteria</taxon>
        <taxon>Oceanospirillales</taxon>
        <taxon>Halomonadaceae</taxon>
        <taxon>Billgrantia</taxon>
    </lineage>
</organism>
<dbReference type="SMART" id="SM00507">
    <property type="entry name" value="HNHc"/>
    <property type="match status" value="1"/>
</dbReference>
<protein>
    <submittedName>
        <fullName evidence="2">HNH endonuclease</fullName>
    </submittedName>
</protein>
<dbReference type="InterPro" id="IPR003615">
    <property type="entry name" value="HNH_nuc"/>
</dbReference>
<evidence type="ECO:0000313" key="2">
    <source>
        <dbReference type="EMBL" id="NIC05239.1"/>
    </source>
</evidence>
<feature type="domain" description="HNH nuclease" evidence="1">
    <location>
        <begin position="7"/>
        <end position="80"/>
    </location>
</feature>
<dbReference type="RefSeq" id="WP_167112589.1">
    <property type="nucleotide sequence ID" value="NZ_JAAQTO010000017.1"/>
</dbReference>
<dbReference type="CDD" id="cd00085">
    <property type="entry name" value="HNHc"/>
    <property type="match status" value="1"/>
</dbReference>
<reference evidence="2 3" key="1">
    <citation type="submission" date="2020-03" db="EMBL/GenBank/DDBJ databases">
        <title>Identification of Halomonas strains.</title>
        <authorList>
            <person name="Xiao Z."/>
            <person name="Dong F."/>
            <person name="Wang Z."/>
            <person name="Zhao J.-Y."/>
        </authorList>
    </citation>
    <scope>NUCLEOTIDE SEQUENCE [LARGE SCALE GENOMIC DNA]</scope>
    <source>
        <strain evidence="2 3">DX6</strain>
    </source>
</reference>
<dbReference type="GO" id="GO:0004519">
    <property type="term" value="F:endonuclease activity"/>
    <property type="evidence" value="ECO:0007669"/>
    <property type="project" value="UniProtKB-KW"/>
</dbReference>
<proteinExistence type="predicted"/>
<evidence type="ECO:0000313" key="3">
    <source>
        <dbReference type="Proteomes" id="UP001318321"/>
    </source>
</evidence>
<comment type="caution">
    <text evidence="2">The sequence shown here is derived from an EMBL/GenBank/DDBJ whole genome shotgun (WGS) entry which is preliminary data.</text>
</comment>
<dbReference type="Proteomes" id="UP001318321">
    <property type="component" value="Unassembled WGS sequence"/>
</dbReference>
<evidence type="ECO:0000259" key="1">
    <source>
        <dbReference type="SMART" id="SM00507"/>
    </source>
</evidence>
<keyword evidence="2" id="KW-0540">Nuclease</keyword>